<keyword evidence="6 14" id="KW-1133">Transmembrane helix</keyword>
<dbReference type="Proteomes" id="UP000499080">
    <property type="component" value="Unassembled WGS sequence"/>
</dbReference>
<comment type="caution">
    <text evidence="17">The sequence shown here is derived from an EMBL/GenBank/DDBJ whole genome shotgun (WGS) entry which is preliminary data.</text>
</comment>
<keyword evidence="18" id="KW-1185">Reference proteome</keyword>
<evidence type="ECO:0000256" key="11">
    <source>
        <dbReference type="ARBA" id="ARBA00023286"/>
    </source>
</evidence>
<dbReference type="PANTHER" id="PTHR42643">
    <property type="entry name" value="IONOTROPIC RECEPTOR 20A-RELATED"/>
    <property type="match status" value="1"/>
</dbReference>
<sequence length="404" mass="45409">MRVKFPQRINVAVLPFGNLMRINSSIDGKLKFSGVEGKILNAVLNSLGFQYDFTVPKDMQWGRLEPDGNWSGMVGMIQRDEADLAFSYLSLTEERSKVIGFSNPYAFDEHTFISKIPKNRKSTLTFLHPFDQSTWICLFLTLVLMSTVLTMFRNGICSFSAHFFKLFASLLRQAINTGNVSRKFNLLGTVWFLFAQVIVLSYSSTLLSFLIQPLKETSVRNFNELSKAVQRGNCQANFSNFTLSYLLNSKMEHLKKLGEIVSGNSWVANTSALSPETAIQPNFFLALNKNVAKSYFGTRNDVYFSEDRLYASYLAFGYNKHFCCITKLNAIISRISQAGLYGKLLRDSSVKLFLKTSKGSANSETESRLSLDDLISAHALLVAGSSFSFFILLAEIVYSKIISI</sequence>
<dbReference type="SMART" id="SM00918">
    <property type="entry name" value="Lig_chan-Glu_bd"/>
    <property type="match status" value="1"/>
</dbReference>
<dbReference type="AlphaFoldDB" id="A0A4Y2L7W8"/>
<dbReference type="InterPro" id="IPR001320">
    <property type="entry name" value="Iontro_rcpt_C"/>
</dbReference>
<evidence type="ECO:0000313" key="17">
    <source>
        <dbReference type="EMBL" id="GBN10499.1"/>
    </source>
</evidence>
<gene>
    <name evidence="17" type="ORF">AVEN_256300_1</name>
</gene>
<evidence type="ECO:0000259" key="16">
    <source>
        <dbReference type="SMART" id="SM00918"/>
    </source>
</evidence>
<evidence type="ECO:0000256" key="8">
    <source>
        <dbReference type="ARBA" id="ARBA00023136"/>
    </source>
</evidence>
<keyword evidence="4" id="KW-1003">Cell membrane</keyword>
<evidence type="ECO:0000256" key="9">
    <source>
        <dbReference type="ARBA" id="ARBA00023170"/>
    </source>
</evidence>
<dbReference type="GO" id="GO:0050906">
    <property type="term" value="P:detection of stimulus involved in sensory perception"/>
    <property type="evidence" value="ECO:0007669"/>
    <property type="project" value="UniProtKB-ARBA"/>
</dbReference>
<organism evidence="17 18">
    <name type="scientific">Araneus ventricosus</name>
    <name type="common">Orbweaver spider</name>
    <name type="synonym">Epeira ventricosa</name>
    <dbReference type="NCBI Taxonomy" id="182803"/>
    <lineage>
        <taxon>Eukaryota</taxon>
        <taxon>Metazoa</taxon>
        <taxon>Ecdysozoa</taxon>
        <taxon>Arthropoda</taxon>
        <taxon>Chelicerata</taxon>
        <taxon>Arachnida</taxon>
        <taxon>Araneae</taxon>
        <taxon>Araneomorphae</taxon>
        <taxon>Entelegynae</taxon>
        <taxon>Araneoidea</taxon>
        <taxon>Araneidae</taxon>
        <taxon>Araneus</taxon>
    </lineage>
</organism>
<dbReference type="InterPro" id="IPR001508">
    <property type="entry name" value="Iono_Glu_rcpt_met"/>
</dbReference>
<comment type="subcellular location">
    <subcellularLocation>
        <location evidence="1">Cell membrane</location>
        <topology evidence="1">Multi-pass membrane protein</topology>
    </subcellularLocation>
</comment>
<keyword evidence="11" id="KW-1071">Ligand-gated ion channel</keyword>
<protein>
    <recommendedName>
        <fullName evidence="19">Ionotropic glutamate receptor L-glutamate and glycine-binding domain-containing protein</fullName>
    </recommendedName>
</protein>
<dbReference type="OrthoDB" id="6437138at2759"/>
<evidence type="ECO:0000313" key="18">
    <source>
        <dbReference type="Proteomes" id="UP000499080"/>
    </source>
</evidence>
<evidence type="ECO:0008006" key="19">
    <source>
        <dbReference type="Google" id="ProtNLM"/>
    </source>
</evidence>
<dbReference type="PANTHER" id="PTHR42643:SF24">
    <property type="entry name" value="IONOTROPIC RECEPTOR 60A"/>
    <property type="match status" value="1"/>
</dbReference>
<accession>A0A4Y2L7W8</accession>
<proteinExistence type="inferred from homology"/>
<evidence type="ECO:0000259" key="15">
    <source>
        <dbReference type="SMART" id="SM00079"/>
    </source>
</evidence>
<evidence type="ECO:0000256" key="4">
    <source>
        <dbReference type="ARBA" id="ARBA00022475"/>
    </source>
</evidence>
<evidence type="ECO:0000256" key="5">
    <source>
        <dbReference type="ARBA" id="ARBA00022692"/>
    </source>
</evidence>
<comment type="similarity">
    <text evidence="2">Belongs to the glutamate-gated ion channel (TC 1.A.10.1) family.</text>
</comment>
<dbReference type="Pfam" id="PF10613">
    <property type="entry name" value="Lig_chan-Glu_bd"/>
    <property type="match status" value="1"/>
</dbReference>
<dbReference type="SMART" id="SM00079">
    <property type="entry name" value="PBPe"/>
    <property type="match status" value="1"/>
</dbReference>
<name>A0A4Y2L7W8_ARAVE</name>
<evidence type="ECO:0000256" key="12">
    <source>
        <dbReference type="ARBA" id="ARBA00023303"/>
    </source>
</evidence>
<evidence type="ECO:0000256" key="2">
    <source>
        <dbReference type="ARBA" id="ARBA00008685"/>
    </source>
</evidence>
<dbReference type="EMBL" id="BGPR01005474">
    <property type="protein sequence ID" value="GBN10499.1"/>
    <property type="molecule type" value="Genomic_DNA"/>
</dbReference>
<evidence type="ECO:0000256" key="1">
    <source>
        <dbReference type="ARBA" id="ARBA00004651"/>
    </source>
</evidence>
<evidence type="ECO:0000256" key="14">
    <source>
        <dbReference type="SAM" id="Phobius"/>
    </source>
</evidence>
<dbReference type="PRINTS" id="PR00177">
    <property type="entry name" value="NMDARECEPTOR"/>
</dbReference>
<evidence type="ECO:0000256" key="13">
    <source>
        <dbReference type="PIRSR" id="PIRSR601508-1"/>
    </source>
</evidence>
<evidence type="ECO:0000256" key="6">
    <source>
        <dbReference type="ARBA" id="ARBA00022989"/>
    </source>
</evidence>
<feature type="transmembrane region" description="Helical" evidence="14">
    <location>
        <begin position="377"/>
        <end position="398"/>
    </location>
</feature>
<evidence type="ECO:0000256" key="3">
    <source>
        <dbReference type="ARBA" id="ARBA00022448"/>
    </source>
</evidence>
<dbReference type="Gene3D" id="3.40.190.10">
    <property type="entry name" value="Periplasmic binding protein-like II"/>
    <property type="match status" value="1"/>
</dbReference>
<dbReference type="InterPro" id="IPR019594">
    <property type="entry name" value="Glu/Gly-bd"/>
</dbReference>
<evidence type="ECO:0000256" key="7">
    <source>
        <dbReference type="ARBA" id="ARBA00023065"/>
    </source>
</evidence>
<feature type="transmembrane region" description="Helical" evidence="14">
    <location>
        <begin position="190"/>
        <end position="211"/>
    </location>
</feature>
<reference evidence="17 18" key="1">
    <citation type="journal article" date="2019" name="Sci. Rep.">
        <title>Orb-weaving spider Araneus ventricosus genome elucidates the spidroin gene catalogue.</title>
        <authorList>
            <person name="Kono N."/>
            <person name="Nakamura H."/>
            <person name="Ohtoshi R."/>
            <person name="Moran D.A.P."/>
            <person name="Shinohara A."/>
            <person name="Yoshida Y."/>
            <person name="Fujiwara M."/>
            <person name="Mori M."/>
            <person name="Tomita M."/>
            <person name="Arakawa K."/>
        </authorList>
    </citation>
    <scope>NUCLEOTIDE SEQUENCE [LARGE SCALE GENOMIC DNA]</scope>
</reference>
<keyword evidence="10" id="KW-0325">Glycoprotein</keyword>
<evidence type="ECO:0000256" key="10">
    <source>
        <dbReference type="ARBA" id="ARBA00023180"/>
    </source>
</evidence>
<feature type="transmembrane region" description="Helical" evidence="14">
    <location>
        <begin position="135"/>
        <end position="156"/>
    </location>
</feature>
<feature type="domain" description="Ionotropic glutamate receptor C-terminal" evidence="15">
    <location>
        <begin position="8"/>
        <end position="259"/>
    </location>
</feature>
<keyword evidence="7" id="KW-0406">Ion transport</keyword>
<dbReference type="InterPro" id="IPR052192">
    <property type="entry name" value="Insect_Ionotropic_Sensory_Rcpt"/>
</dbReference>
<keyword evidence="9" id="KW-0675">Receptor</keyword>
<keyword evidence="3" id="KW-0813">Transport</keyword>
<dbReference type="GO" id="GO:0005886">
    <property type="term" value="C:plasma membrane"/>
    <property type="evidence" value="ECO:0007669"/>
    <property type="project" value="UniProtKB-SubCell"/>
</dbReference>
<dbReference type="GO" id="GO:0038023">
    <property type="term" value="F:signaling receptor activity"/>
    <property type="evidence" value="ECO:0007669"/>
    <property type="project" value="InterPro"/>
</dbReference>
<dbReference type="SUPFAM" id="SSF53850">
    <property type="entry name" value="Periplasmic binding protein-like II"/>
    <property type="match status" value="1"/>
</dbReference>
<keyword evidence="8 14" id="KW-0472">Membrane</keyword>
<feature type="binding site" evidence="13">
    <location>
        <position position="90"/>
    </location>
    <ligand>
        <name>L-glutamate</name>
        <dbReference type="ChEBI" id="CHEBI:29985"/>
    </ligand>
</feature>
<feature type="domain" description="Ionotropic glutamate receptor L-glutamate and glycine-binding" evidence="16">
    <location>
        <begin position="18"/>
        <end position="79"/>
    </location>
</feature>
<keyword evidence="12" id="KW-0407">Ion channel</keyword>
<dbReference type="GO" id="GO:0015276">
    <property type="term" value="F:ligand-gated monoatomic ion channel activity"/>
    <property type="evidence" value="ECO:0007669"/>
    <property type="project" value="InterPro"/>
</dbReference>
<keyword evidence="5 14" id="KW-0812">Transmembrane</keyword>
<feature type="binding site" evidence="13">
    <location>
        <position position="95"/>
    </location>
    <ligand>
        <name>L-glutamate</name>
        <dbReference type="ChEBI" id="CHEBI:29985"/>
    </ligand>
</feature>